<evidence type="ECO:0000256" key="6">
    <source>
        <dbReference type="SAM" id="MobiDB-lite"/>
    </source>
</evidence>
<name>A0A5M9MDS8_9EURO</name>
<keyword evidence="4 7" id="KW-1133">Transmembrane helix</keyword>
<reference evidence="9 10" key="1">
    <citation type="submission" date="2019-08" db="EMBL/GenBank/DDBJ databases">
        <title>The genome sequence of a newly discovered highly antifungal drug resistant Aspergillus species, Aspergillus tanneri NIH 1004.</title>
        <authorList>
            <person name="Mounaud S."/>
            <person name="Singh I."/>
            <person name="Joardar V."/>
            <person name="Pakala S."/>
            <person name="Pakala S."/>
            <person name="Venepally P."/>
            <person name="Chung J.K."/>
            <person name="Losada L."/>
            <person name="Nierman W.C."/>
        </authorList>
    </citation>
    <scope>NUCLEOTIDE SEQUENCE [LARGE SCALE GENOMIC DNA]</scope>
    <source>
        <strain evidence="9 10">NIH1004</strain>
    </source>
</reference>
<feature type="transmembrane region" description="Helical" evidence="7">
    <location>
        <begin position="406"/>
        <end position="429"/>
    </location>
</feature>
<dbReference type="EMBL" id="QUQM01000005">
    <property type="protein sequence ID" value="KAA8643454.1"/>
    <property type="molecule type" value="Genomic_DNA"/>
</dbReference>
<proteinExistence type="inferred from homology"/>
<comment type="subcellular location">
    <subcellularLocation>
        <location evidence="1">Membrane</location>
        <topology evidence="1">Multi-pass membrane protein</topology>
    </subcellularLocation>
</comment>
<dbReference type="FunFam" id="1.20.1720.10:FF:000012">
    <property type="entry name" value="MFS toxin efflux pump (AflT)"/>
    <property type="match status" value="1"/>
</dbReference>
<feature type="transmembrane region" description="Helical" evidence="7">
    <location>
        <begin position="225"/>
        <end position="244"/>
    </location>
</feature>
<protein>
    <recommendedName>
        <fullName evidence="8">Major facilitator superfamily (MFS) profile domain-containing protein</fullName>
    </recommendedName>
</protein>
<dbReference type="Gene3D" id="1.20.1250.20">
    <property type="entry name" value="MFS general substrate transporter like domains"/>
    <property type="match status" value="1"/>
</dbReference>
<evidence type="ECO:0000256" key="4">
    <source>
        <dbReference type="ARBA" id="ARBA00022989"/>
    </source>
</evidence>
<dbReference type="PANTHER" id="PTHR23501">
    <property type="entry name" value="MAJOR FACILITATOR SUPERFAMILY"/>
    <property type="match status" value="1"/>
</dbReference>
<dbReference type="InterPro" id="IPR011701">
    <property type="entry name" value="MFS"/>
</dbReference>
<feature type="transmembrane region" description="Helical" evidence="7">
    <location>
        <begin position="193"/>
        <end position="213"/>
    </location>
</feature>
<evidence type="ECO:0000256" key="7">
    <source>
        <dbReference type="SAM" id="Phobius"/>
    </source>
</evidence>
<feature type="transmembrane region" description="Helical" evidence="7">
    <location>
        <begin position="568"/>
        <end position="587"/>
    </location>
</feature>
<dbReference type="GeneID" id="54332925"/>
<gene>
    <name evidence="9" type="ORF">ATNIH1004_010223</name>
</gene>
<feature type="transmembrane region" description="Helical" evidence="7">
    <location>
        <begin position="97"/>
        <end position="120"/>
    </location>
</feature>
<feature type="transmembrane region" description="Helical" evidence="7">
    <location>
        <begin position="365"/>
        <end position="386"/>
    </location>
</feature>
<dbReference type="RefSeq" id="XP_033422816.1">
    <property type="nucleotide sequence ID" value="XM_033574798.1"/>
</dbReference>
<dbReference type="InterPro" id="IPR020846">
    <property type="entry name" value="MFS_dom"/>
</dbReference>
<dbReference type="SUPFAM" id="SSF103473">
    <property type="entry name" value="MFS general substrate transporter"/>
    <property type="match status" value="1"/>
</dbReference>
<feature type="transmembrane region" description="Helical" evidence="7">
    <location>
        <begin position="140"/>
        <end position="160"/>
    </location>
</feature>
<evidence type="ECO:0000256" key="5">
    <source>
        <dbReference type="ARBA" id="ARBA00023136"/>
    </source>
</evidence>
<accession>A0A5M9MDS8</accession>
<keyword evidence="3 7" id="KW-0812">Transmembrane</keyword>
<feature type="transmembrane region" description="Helical" evidence="7">
    <location>
        <begin position="328"/>
        <end position="345"/>
    </location>
</feature>
<dbReference type="Pfam" id="PF07690">
    <property type="entry name" value="MFS_1"/>
    <property type="match status" value="1"/>
</dbReference>
<evidence type="ECO:0000259" key="8">
    <source>
        <dbReference type="PROSITE" id="PS50850"/>
    </source>
</evidence>
<evidence type="ECO:0000256" key="3">
    <source>
        <dbReference type="ARBA" id="ARBA00022692"/>
    </source>
</evidence>
<feature type="region of interest" description="Disordered" evidence="6">
    <location>
        <begin position="1"/>
        <end position="64"/>
    </location>
</feature>
<dbReference type="CDD" id="cd17502">
    <property type="entry name" value="MFS_Azr1_MDR_like"/>
    <property type="match status" value="1"/>
</dbReference>
<evidence type="ECO:0000313" key="9">
    <source>
        <dbReference type="EMBL" id="KAA8643454.1"/>
    </source>
</evidence>
<dbReference type="Gene3D" id="1.20.1720.10">
    <property type="entry name" value="Multidrug resistance protein D"/>
    <property type="match status" value="1"/>
</dbReference>
<dbReference type="OrthoDB" id="10021397at2759"/>
<evidence type="ECO:0000313" key="10">
    <source>
        <dbReference type="Proteomes" id="UP000324241"/>
    </source>
</evidence>
<feature type="domain" description="Major facilitator superfamily (MFS) profile" evidence="8">
    <location>
        <begin position="103"/>
        <end position="590"/>
    </location>
</feature>
<dbReference type="FunFam" id="1.20.1250.20:FF:000196">
    <property type="entry name" value="MFS toxin efflux pump (AflT)"/>
    <property type="match status" value="1"/>
</dbReference>
<feature type="transmembrane region" description="Helical" evidence="7">
    <location>
        <begin position="297"/>
        <end position="316"/>
    </location>
</feature>
<comment type="caution">
    <text evidence="9">The sequence shown here is derived from an EMBL/GenBank/DDBJ whole genome shotgun (WGS) entry which is preliminary data.</text>
</comment>
<feature type="compositionally biased region" description="Basic and acidic residues" evidence="6">
    <location>
        <begin position="24"/>
        <end position="41"/>
    </location>
</feature>
<dbReference type="GO" id="GO:0005886">
    <property type="term" value="C:plasma membrane"/>
    <property type="evidence" value="ECO:0007669"/>
    <property type="project" value="TreeGrafter"/>
</dbReference>
<feature type="transmembrane region" description="Helical" evidence="7">
    <location>
        <begin position="256"/>
        <end position="276"/>
    </location>
</feature>
<dbReference type="PROSITE" id="PS50850">
    <property type="entry name" value="MFS"/>
    <property type="match status" value="1"/>
</dbReference>
<dbReference type="PANTHER" id="PTHR23501:SF199">
    <property type="entry name" value="MFS EFFLUX TRANSPORTER INPD-RELATED"/>
    <property type="match status" value="1"/>
</dbReference>
<sequence>MQNTQGELGPQPVEAAPSSSQTDLIEKQVHDRNHSIDKESTLVESIRNATPPRVLDEAEAQESRDRDIKMQILGDREMNERELQGEEEKTEVEYPGLWRLILITVGLCLAILCLSLDNTIITTAIPKITEQFNSLEDVGWYGSAYMLTTCVFTLSFGKLYTYYSTKLVFLIGLFIFEIGSLICGIAPNSVALIIGRAVAGMGAAGLYSGAILIIAQTVPLNKRPLYTGALGGVFGIASVVGPLMGGAFTDHLTWRWCFYINLPLGGLTFLFVLLLFKAPKPVKARSTLKNQILELDLLSMIFFFPAVVCLLLALQWGGSQYAWSDGRIIALFVLFGVLIIMFIGMQGWQGDRATVPPRLLKNRNVSGAIVFSFCLFGAFLAAIYYIPIWFQAVKGVSATKSGIMNLPMVLGVTIMSLIAGVLTTVFGYYTPFMLLSPVIVTIGAGMLTTFKVDSGSPAWIGYQALFGLGVGMGSQQPIILYQTVLSPVDVPTATAMGMFTQTLGGALFVSVAQNIFNNQLRGNMATLAPHVDVEKVVQAGATMLRHVVSEVDLPGVLQAYSESITRTFFIAVAMGVMALFAALPIQWVSVRGKKIEMGAV</sequence>
<feature type="transmembrane region" description="Helical" evidence="7">
    <location>
        <begin position="167"/>
        <end position="187"/>
    </location>
</feature>
<dbReference type="Proteomes" id="UP000324241">
    <property type="component" value="Unassembled WGS sequence"/>
</dbReference>
<dbReference type="InterPro" id="IPR036259">
    <property type="entry name" value="MFS_trans_sf"/>
</dbReference>
<evidence type="ECO:0000256" key="1">
    <source>
        <dbReference type="ARBA" id="ARBA00004141"/>
    </source>
</evidence>
<evidence type="ECO:0000256" key="2">
    <source>
        <dbReference type="ARBA" id="ARBA00007520"/>
    </source>
</evidence>
<dbReference type="AlphaFoldDB" id="A0A5M9MDS8"/>
<organism evidence="9 10">
    <name type="scientific">Aspergillus tanneri</name>
    <dbReference type="NCBI Taxonomy" id="1220188"/>
    <lineage>
        <taxon>Eukaryota</taxon>
        <taxon>Fungi</taxon>
        <taxon>Dikarya</taxon>
        <taxon>Ascomycota</taxon>
        <taxon>Pezizomycotina</taxon>
        <taxon>Eurotiomycetes</taxon>
        <taxon>Eurotiomycetidae</taxon>
        <taxon>Eurotiales</taxon>
        <taxon>Aspergillaceae</taxon>
        <taxon>Aspergillus</taxon>
        <taxon>Aspergillus subgen. Circumdati</taxon>
    </lineage>
</organism>
<dbReference type="VEuPathDB" id="FungiDB:EYZ11_001413"/>
<keyword evidence="5 7" id="KW-0472">Membrane</keyword>
<comment type="similarity">
    <text evidence="2">Belongs to the major facilitator superfamily. TCR/Tet family.</text>
</comment>
<dbReference type="GO" id="GO:0022857">
    <property type="term" value="F:transmembrane transporter activity"/>
    <property type="evidence" value="ECO:0007669"/>
    <property type="project" value="InterPro"/>
</dbReference>